<gene>
    <name evidence="1" type="ORF">POCTA_138.1.T0690032</name>
</gene>
<organism evidence="1 2">
    <name type="scientific">Paramecium octaurelia</name>
    <dbReference type="NCBI Taxonomy" id="43137"/>
    <lineage>
        <taxon>Eukaryota</taxon>
        <taxon>Sar</taxon>
        <taxon>Alveolata</taxon>
        <taxon>Ciliophora</taxon>
        <taxon>Intramacronucleata</taxon>
        <taxon>Oligohymenophorea</taxon>
        <taxon>Peniculida</taxon>
        <taxon>Parameciidae</taxon>
        <taxon>Paramecium</taxon>
    </lineage>
</organism>
<reference evidence="1" key="1">
    <citation type="submission" date="2021-01" db="EMBL/GenBank/DDBJ databases">
        <authorList>
            <consortium name="Genoscope - CEA"/>
            <person name="William W."/>
        </authorList>
    </citation>
    <scope>NUCLEOTIDE SEQUENCE</scope>
</reference>
<keyword evidence="2" id="KW-1185">Reference proteome</keyword>
<comment type="caution">
    <text evidence="1">The sequence shown here is derived from an EMBL/GenBank/DDBJ whole genome shotgun (WGS) entry which is preliminary data.</text>
</comment>
<name>A0A8S1VMI3_PAROT</name>
<accession>A0A8S1VMI3</accession>
<proteinExistence type="predicted"/>
<dbReference type="EMBL" id="CAJJDP010000068">
    <property type="protein sequence ID" value="CAD8177445.1"/>
    <property type="molecule type" value="Genomic_DNA"/>
</dbReference>
<dbReference type="AlphaFoldDB" id="A0A8S1VMI3"/>
<evidence type="ECO:0000313" key="1">
    <source>
        <dbReference type="EMBL" id="CAD8177445.1"/>
    </source>
</evidence>
<evidence type="ECO:0000313" key="2">
    <source>
        <dbReference type="Proteomes" id="UP000683925"/>
    </source>
</evidence>
<sequence>MRVNSFKENFKIGILFKKFTKNKSKLKIFPCDCRRKHKKINQQLKKCEMSQDQLRRFKFLYLYIIQIIQKLILHKDPMSRLWKNQRLEGLQRRIQIGVQNREDFIFRGS</sequence>
<protein>
    <submittedName>
        <fullName evidence="1">Uncharacterized protein</fullName>
    </submittedName>
</protein>
<dbReference type="Proteomes" id="UP000683925">
    <property type="component" value="Unassembled WGS sequence"/>
</dbReference>